<protein>
    <submittedName>
        <fullName evidence="2">Uncharacterized protein</fullName>
    </submittedName>
</protein>
<evidence type="ECO:0000313" key="2">
    <source>
        <dbReference type="EMBL" id="MFB2878367.1"/>
    </source>
</evidence>
<feature type="region of interest" description="Disordered" evidence="1">
    <location>
        <begin position="116"/>
        <end position="147"/>
    </location>
</feature>
<reference evidence="2 3" key="1">
    <citation type="submission" date="2024-09" db="EMBL/GenBank/DDBJ databases">
        <title>Floridaenema gen nov. (Aerosakkonemataceae, Aerosakkonematales ord. nov., Cyanobacteria) from benthic tropical and subtropical fresh waters, with the description of four new species.</title>
        <authorList>
            <person name="Moretto J.A."/>
            <person name="Berthold D.E."/>
            <person name="Lefler F.W."/>
            <person name="Huang I.-S."/>
            <person name="Laughinghouse H. IV."/>
        </authorList>
    </citation>
    <scope>NUCLEOTIDE SEQUENCE [LARGE SCALE GENOMIC DNA]</scope>
    <source>
        <strain evidence="2 3">BLCC-F46</strain>
    </source>
</reference>
<proteinExistence type="predicted"/>
<dbReference type="RefSeq" id="WP_413271442.1">
    <property type="nucleotide sequence ID" value="NZ_JBHFNQ010000121.1"/>
</dbReference>
<organism evidence="2 3">
    <name type="scientific">Floridaenema aerugineum BLCC-F46</name>
    <dbReference type="NCBI Taxonomy" id="3153654"/>
    <lineage>
        <taxon>Bacteria</taxon>
        <taxon>Bacillati</taxon>
        <taxon>Cyanobacteriota</taxon>
        <taxon>Cyanophyceae</taxon>
        <taxon>Oscillatoriophycideae</taxon>
        <taxon>Aerosakkonematales</taxon>
        <taxon>Aerosakkonemataceae</taxon>
        <taxon>Floridanema</taxon>
        <taxon>Floridanema aerugineum</taxon>
    </lineage>
</organism>
<evidence type="ECO:0000256" key="1">
    <source>
        <dbReference type="SAM" id="MobiDB-lite"/>
    </source>
</evidence>
<keyword evidence="3" id="KW-1185">Reference proteome</keyword>
<name>A0ABV4X7H6_9CYAN</name>
<sequence>MINDREFLHGAAFFRLINYGEQIAIAHPSWIHSSIYLIETNSSKSAILFKISTKPKSAWSFTFSIQEESALDTLYKKYPNFTVFIALICHKDGICCIAQQRLWSILDKDKDSGIGGQHISVSRQPHGSYHVSGPGRQQMEQTVPQSDWPRVVFASRENSYE</sequence>
<gene>
    <name evidence="2" type="ORF">ACE1CC_16065</name>
</gene>
<comment type="caution">
    <text evidence="2">The sequence shown here is derived from an EMBL/GenBank/DDBJ whole genome shotgun (WGS) entry which is preliminary data.</text>
</comment>
<dbReference type="EMBL" id="JBHFNQ010000121">
    <property type="protein sequence ID" value="MFB2878367.1"/>
    <property type="molecule type" value="Genomic_DNA"/>
</dbReference>
<dbReference type="Proteomes" id="UP001576774">
    <property type="component" value="Unassembled WGS sequence"/>
</dbReference>
<accession>A0ABV4X7H6</accession>
<evidence type="ECO:0000313" key="3">
    <source>
        <dbReference type="Proteomes" id="UP001576774"/>
    </source>
</evidence>